<dbReference type="AlphaFoldDB" id="A0AAD9QYX4"/>
<keyword evidence="6" id="KW-1185">Reference proteome</keyword>
<dbReference type="SUPFAM" id="SSF46689">
    <property type="entry name" value="Homeodomain-like"/>
    <property type="match status" value="1"/>
</dbReference>
<name>A0AAD9QYX4_ACRCE</name>
<reference evidence="5" key="2">
    <citation type="journal article" date="2023" name="Science">
        <title>Genomic signatures of disease resistance in endangered staghorn corals.</title>
        <authorList>
            <person name="Vollmer S.V."/>
            <person name="Selwyn J.D."/>
            <person name="Despard B.A."/>
            <person name="Roesel C.L."/>
        </authorList>
    </citation>
    <scope>NUCLEOTIDE SEQUENCE</scope>
    <source>
        <strain evidence="5">K2</strain>
    </source>
</reference>
<dbReference type="InterPro" id="IPR038717">
    <property type="entry name" value="Tc1-like_DDE_dom"/>
</dbReference>
<dbReference type="InterPro" id="IPR047655">
    <property type="entry name" value="Transpos_IS630-like"/>
</dbReference>
<dbReference type="InterPro" id="IPR036397">
    <property type="entry name" value="RNaseH_sf"/>
</dbReference>
<feature type="domain" description="Endonuclease/exonuclease/phosphatase" evidence="3">
    <location>
        <begin position="491"/>
        <end position="692"/>
    </location>
</feature>
<keyword evidence="1" id="KW-0175">Coiled coil</keyword>
<evidence type="ECO:0000256" key="1">
    <source>
        <dbReference type="SAM" id="Coils"/>
    </source>
</evidence>
<gene>
    <name evidence="5" type="ORF">P5673_004827</name>
</gene>
<feature type="region of interest" description="Disordered" evidence="2">
    <location>
        <begin position="252"/>
        <end position="285"/>
    </location>
</feature>
<dbReference type="Proteomes" id="UP001249851">
    <property type="component" value="Unassembled WGS sequence"/>
</dbReference>
<dbReference type="PANTHER" id="PTHR33776">
    <property type="entry name" value="ENDO/EXONUCLEASE/PHOSPHATASE DOMAIN-CONTAINING PROTEIN"/>
    <property type="match status" value="1"/>
</dbReference>
<dbReference type="InterPro" id="IPR005135">
    <property type="entry name" value="Endo/exonuclease/phosphatase"/>
</dbReference>
<evidence type="ECO:0000313" key="5">
    <source>
        <dbReference type="EMBL" id="KAK2570082.1"/>
    </source>
</evidence>
<evidence type="ECO:0000256" key="2">
    <source>
        <dbReference type="SAM" id="MobiDB-lite"/>
    </source>
</evidence>
<proteinExistence type="predicted"/>
<dbReference type="PANTHER" id="PTHR33776:SF4">
    <property type="entry name" value="ENDONUCLEASE_EXONUCLEASE_PHOSPHATASE DOMAIN-CONTAINING PROTEIN"/>
    <property type="match status" value="1"/>
</dbReference>
<dbReference type="InterPro" id="IPR036691">
    <property type="entry name" value="Endo/exonu/phosph_ase_sf"/>
</dbReference>
<dbReference type="GO" id="GO:0003676">
    <property type="term" value="F:nucleic acid binding"/>
    <property type="evidence" value="ECO:0007669"/>
    <property type="project" value="InterPro"/>
</dbReference>
<dbReference type="Pfam" id="PF13358">
    <property type="entry name" value="DDE_3"/>
    <property type="match status" value="1"/>
</dbReference>
<feature type="coiled-coil region" evidence="1">
    <location>
        <begin position="213"/>
        <end position="240"/>
    </location>
</feature>
<dbReference type="Gene3D" id="3.60.10.10">
    <property type="entry name" value="Endonuclease/exonuclease/phosphatase"/>
    <property type="match status" value="1"/>
</dbReference>
<dbReference type="GO" id="GO:0003824">
    <property type="term" value="F:catalytic activity"/>
    <property type="evidence" value="ECO:0007669"/>
    <property type="project" value="InterPro"/>
</dbReference>
<reference evidence="5" key="1">
    <citation type="journal article" date="2023" name="G3 (Bethesda)">
        <title>Whole genome assembly and annotation of the endangered Caribbean coral Acropora cervicornis.</title>
        <authorList>
            <person name="Selwyn J.D."/>
            <person name="Vollmer S.V."/>
        </authorList>
    </citation>
    <scope>NUCLEOTIDE SEQUENCE</scope>
    <source>
        <strain evidence="5">K2</strain>
    </source>
</reference>
<dbReference type="SUPFAM" id="SSF52266">
    <property type="entry name" value="SGNH hydrolase"/>
    <property type="match status" value="1"/>
</dbReference>
<dbReference type="Gene3D" id="3.40.50.12690">
    <property type="match status" value="1"/>
</dbReference>
<dbReference type="SUPFAM" id="SSF56219">
    <property type="entry name" value="DNase I-like"/>
    <property type="match status" value="1"/>
</dbReference>
<feature type="domain" description="Tc1-like transposase DDE" evidence="4">
    <location>
        <begin position="1033"/>
        <end position="1162"/>
    </location>
</feature>
<organism evidence="5 6">
    <name type="scientific">Acropora cervicornis</name>
    <name type="common">Staghorn coral</name>
    <dbReference type="NCBI Taxonomy" id="6130"/>
    <lineage>
        <taxon>Eukaryota</taxon>
        <taxon>Metazoa</taxon>
        <taxon>Cnidaria</taxon>
        <taxon>Anthozoa</taxon>
        <taxon>Hexacorallia</taxon>
        <taxon>Scleractinia</taxon>
        <taxon>Astrocoeniina</taxon>
        <taxon>Acroporidae</taxon>
        <taxon>Acropora</taxon>
    </lineage>
</organism>
<dbReference type="InterPro" id="IPR009057">
    <property type="entry name" value="Homeodomain-like_sf"/>
</dbReference>
<comment type="caution">
    <text evidence="5">The sequence shown here is derived from an EMBL/GenBank/DDBJ whole genome shotgun (WGS) entry which is preliminary data.</text>
</comment>
<evidence type="ECO:0000259" key="3">
    <source>
        <dbReference type="Pfam" id="PF03372"/>
    </source>
</evidence>
<dbReference type="EMBL" id="JARQWQ010000008">
    <property type="protein sequence ID" value="KAK2570082.1"/>
    <property type="molecule type" value="Genomic_DNA"/>
</dbReference>
<sequence>MADSHGDSAANTQEISVEAPRISALQQEGIASDSLVEYLKVNKSKFSWAGTFTELIEFSNKYLHLGDGVAKVIDNENKKTIKSDHLILNWYESTGTLQVQGSRSSSCKTYLNQLIEGTQGIEFPDTSDEDGAACPQICNDLPSAGPESADIVTKSLFAQELDKIWSQIKILNAKLSCDSDIIIEQEDNIQIINSLKQKNQDLNDEICILKSRLNQEIDAAKKLTEERDSLKTALQIVTKDLMKLSDERLICRSEQSSNDHRSQFDNVSGGKKTKKQKPRDPPQLVNHQNRFEALCHEDSVKDSTSPSNADKSFTTVLVGDSMIKQIQGRRLGREVGHRVVVKSFPGATTKDMKHYLMPTVDKKPQQIILHVGTNDLRDHSPTVVAENIVDLAKKIEMESNAEVILSELVSRSDNVSNDAMKAVNKRLIKYCNQNDWRMIKHQNIDRNCLNKSGLHLNEKAGKNNVMEENSNSSSAFLPSMRGFKLASLNITSLPKHIDELRVLLSDNPLDILSINETRLDDSVSDGEVYIPGYDIIRRDRYHNGRFGGGVCIYVRSNINFSLRPDLSDLHLENLCIEIRKPRSKPFIIATWYRPPNSSTEIFSHFESFVGKLDAENVEFYLMGDFNCNLASPQPDINTVLLTNIVDIYNLYQLIDTPTRITNTSSTLIDVIFTNCQNKIVSTGVSHVSLSDHSLVYAFRKIPINSPKGHSTLTYRKFNNFDSARFRYDISTQDWDRVNNSDDPNVMWDIWKKIFFLCVDKHAPLRTKRIRTSKSPWITPQLKKRMHYKDVLKVKAIRSGNACDWLMFKKCRNAINNEIKQAKEQFFKNALRENKGIQFWLAQGTLPRYDQWFPGIDHISCTLGLCHRLGCCGDSTPFAQNATENRIPLEHRERIVRAFDDEEEDYLLVADTLGVNRSTARGIVARYIREGRIRERPRGGRNNVRVDDEMRDCLEEIINENCLLTLTQINHELRRRLPVKPEIHDRTVSRTLDGMLFRVKLARPLPADRNRPDVLNKRVDYATWFMNYAVVRHCVFVDECGYNIWTARSHGRARQGERAYRQVCGQRGRNLTVTMAISPINGLVFSSAFVGGMNAARFDNFLTQARTNLDPEESVIFVYDGAPAHRNPTVPAPNTELKMLPPYSPFLNIVEQTISCLKAAIKADISRPEIQRRMDDRDEARV</sequence>
<dbReference type="Pfam" id="PF03372">
    <property type="entry name" value="Exo_endo_phos"/>
    <property type="match status" value="1"/>
</dbReference>
<dbReference type="NCBIfam" id="NF033545">
    <property type="entry name" value="transpos_IS630"/>
    <property type="match status" value="1"/>
</dbReference>
<protein>
    <submittedName>
        <fullName evidence="5">Uncharacterized protein</fullName>
    </submittedName>
</protein>
<dbReference type="Gene3D" id="3.30.420.10">
    <property type="entry name" value="Ribonuclease H-like superfamily/Ribonuclease H"/>
    <property type="match status" value="1"/>
</dbReference>
<feature type="compositionally biased region" description="Basic and acidic residues" evidence="2">
    <location>
        <begin position="252"/>
        <end position="263"/>
    </location>
</feature>
<evidence type="ECO:0000313" key="6">
    <source>
        <dbReference type="Proteomes" id="UP001249851"/>
    </source>
</evidence>
<accession>A0AAD9QYX4</accession>
<evidence type="ECO:0000259" key="4">
    <source>
        <dbReference type="Pfam" id="PF13358"/>
    </source>
</evidence>